<name>A0A6J1L3E9_DROHY</name>
<evidence type="ECO:0000313" key="4">
    <source>
        <dbReference type="RefSeq" id="XP_030078856.1"/>
    </source>
</evidence>
<dbReference type="RefSeq" id="XP_030078856.1">
    <property type="nucleotide sequence ID" value="XM_030222996.1"/>
</dbReference>
<dbReference type="OrthoDB" id="7851580at2759"/>
<proteinExistence type="predicted"/>
<evidence type="ECO:0000256" key="1">
    <source>
        <dbReference type="SAM" id="SignalP"/>
    </source>
</evidence>
<sequence>MSVWLIVLFPSLFGCFNPVLSSPQNDPYEVAGVHCAVNEEVSCMMVQCAAGRYCPAENYCYNPVCVCRFGYRKVRGTCVKKHPSPKLSADKLNSVLLQTYFG</sequence>
<dbReference type="OMA" id="CYDPKCV"/>
<evidence type="ECO:0000313" key="3">
    <source>
        <dbReference type="RefSeq" id="XP_023160936.1"/>
    </source>
</evidence>
<dbReference type="GeneID" id="111592767"/>
<protein>
    <submittedName>
        <fullName evidence="3">Uncharacterized protein LOC111592767</fullName>
    </submittedName>
    <submittedName>
        <fullName evidence="4">Uncharacterized protein LOC115482823</fullName>
    </submittedName>
</protein>
<keyword evidence="2" id="KW-1185">Reference proteome</keyword>
<accession>A0A6J1L3E9</accession>
<feature type="signal peptide" evidence="1">
    <location>
        <begin position="1"/>
        <end position="21"/>
    </location>
</feature>
<dbReference type="KEGG" id="dhe:111592767"/>
<dbReference type="RefSeq" id="XP_023160936.1">
    <property type="nucleotide sequence ID" value="XM_023305168.2"/>
</dbReference>
<organism evidence="2 3">
    <name type="scientific">Drosophila hydei</name>
    <name type="common">Fruit fly</name>
    <dbReference type="NCBI Taxonomy" id="7224"/>
    <lineage>
        <taxon>Eukaryota</taxon>
        <taxon>Metazoa</taxon>
        <taxon>Ecdysozoa</taxon>
        <taxon>Arthropoda</taxon>
        <taxon>Hexapoda</taxon>
        <taxon>Insecta</taxon>
        <taxon>Pterygota</taxon>
        <taxon>Neoptera</taxon>
        <taxon>Endopterygota</taxon>
        <taxon>Diptera</taxon>
        <taxon>Brachycera</taxon>
        <taxon>Muscomorpha</taxon>
        <taxon>Ephydroidea</taxon>
        <taxon>Drosophilidae</taxon>
        <taxon>Drosophila</taxon>
    </lineage>
</organism>
<evidence type="ECO:0000313" key="2">
    <source>
        <dbReference type="Proteomes" id="UP000504633"/>
    </source>
</evidence>
<dbReference type="KEGG" id="dhe:115482823"/>
<feature type="chain" id="PRO_5044638852" evidence="1">
    <location>
        <begin position="22"/>
        <end position="102"/>
    </location>
</feature>
<dbReference type="AlphaFoldDB" id="A0A6J1L3E9"/>
<reference evidence="3 4" key="1">
    <citation type="submission" date="2025-04" db="UniProtKB">
        <authorList>
            <consortium name="RefSeq"/>
        </authorList>
    </citation>
    <scope>IDENTIFICATION</scope>
    <source>
        <strain evidence="3 4">15085-1641.00</strain>
        <tissue evidence="3 4">Whole body</tissue>
    </source>
</reference>
<dbReference type="Proteomes" id="UP000504633">
    <property type="component" value="Unplaced"/>
</dbReference>
<gene>
    <name evidence="3" type="primary">LOC111592767</name>
    <name evidence="4" type="synonym">LOC115482823</name>
</gene>
<keyword evidence="1" id="KW-0732">Signal</keyword>